<feature type="transmembrane region" description="Helical" evidence="5">
    <location>
        <begin position="21"/>
        <end position="38"/>
    </location>
</feature>
<name>A0A2R8BA09_9RHOB</name>
<keyword evidence="3 5" id="KW-1133">Transmembrane helix</keyword>
<dbReference type="GO" id="GO:0005886">
    <property type="term" value="C:plasma membrane"/>
    <property type="evidence" value="ECO:0007669"/>
    <property type="project" value="UniProtKB-SubCell"/>
</dbReference>
<organism evidence="7 8">
    <name type="scientific">Ascidiaceihabitans donghaensis</name>
    <dbReference type="NCBI Taxonomy" id="1510460"/>
    <lineage>
        <taxon>Bacteria</taxon>
        <taxon>Pseudomonadati</taxon>
        <taxon>Pseudomonadota</taxon>
        <taxon>Alphaproteobacteria</taxon>
        <taxon>Rhodobacterales</taxon>
        <taxon>Paracoccaceae</taxon>
        <taxon>Ascidiaceihabitans</taxon>
    </lineage>
</organism>
<evidence type="ECO:0000313" key="7">
    <source>
        <dbReference type="EMBL" id="SPH19905.1"/>
    </source>
</evidence>
<feature type="transmembrane region" description="Helical" evidence="5">
    <location>
        <begin position="167"/>
        <end position="186"/>
    </location>
</feature>
<reference evidence="7 8" key="1">
    <citation type="submission" date="2018-03" db="EMBL/GenBank/DDBJ databases">
        <authorList>
            <person name="Keele B.F."/>
        </authorList>
    </citation>
    <scope>NUCLEOTIDE SEQUENCE [LARGE SCALE GENOMIC DNA]</scope>
    <source>
        <strain evidence="7 8">CECT 8599</strain>
    </source>
</reference>
<feature type="domain" description="ABC transmembrane type-1" evidence="6">
    <location>
        <begin position="21"/>
        <end position="305"/>
    </location>
</feature>
<keyword evidence="7" id="KW-0378">Hydrolase</keyword>
<dbReference type="AlphaFoldDB" id="A0A2R8BA09"/>
<evidence type="ECO:0000256" key="1">
    <source>
        <dbReference type="ARBA" id="ARBA00004651"/>
    </source>
</evidence>
<dbReference type="CDD" id="cd07346">
    <property type="entry name" value="ABC_6TM_exporters"/>
    <property type="match status" value="1"/>
</dbReference>
<dbReference type="RefSeq" id="WP_108827192.1">
    <property type="nucleotide sequence ID" value="NZ_OMOR01000001.1"/>
</dbReference>
<keyword evidence="2 5" id="KW-0812">Transmembrane</keyword>
<keyword evidence="8" id="KW-1185">Reference proteome</keyword>
<evidence type="ECO:0000259" key="6">
    <source>
        <dbReference type="PROSITE" id="PS50929"/>
    </source>
</evidence>
<dbReference type="InterPro" id="IPR011527">
    <property type="entry name" value="ABC1_TM_dom"/>
</dbReference>
<dbReference type="SUPFAM" id="SSF90123">
    <property type="entry name" value="ABC transporter transmembrane region"/>
    <property type="match status" value="1"/>
</dbReference>
<dbReference type="GO" id="GO:0005524">
    <property type="term" value="F:ATP binding"/>
    <property type="evidence" value="ECO:0007669"/>
    <property type="project" value="UniProtKB-KW"/>
</dbReference>
<dbReference type="Gene3D" id="1.20.1560.10">
    <property type="entry name" value="ABC transporter type 1, transmembrane domain"/>
    <property type="match status" value="1"/>
</dbReference>
<evidence type="ECO:0000256" key="3">
    <source>
        <dbReference type="ARBA" id="ARBA00022989"/>
    </source>
</evidence>
<protein>
    <submittedName>
        <fullName evidence="7">Multidrug export ATP-binding/permease protein</fullName>
        <ecNumber evidence="7">3.6.3.-</ecNumber>
    </submittedName>
</protein>
<feature type="transmembrane region" description="Helical" evidence="5">
    <location>
        <begin position="136"/>
        <end position="161"/>
    </location>
</feature>
<comment type="subcellular location">
    <subcellularLocation>
        <location evidence="1">Cell membrane</location>
        <topology evidence="1">Multi-pass membrane protein</topology>
    </subcellularLocation>
</comment>
<dbReference type="GO" id="GO:0016787">
    <property type="term" value="F:hydrolase activity"/>
    <property type="evidence" value="ECO:0007669"/>
    <property type="project" value="UniProtKB-KW"/>
</dbReference>
<evidence type="ECO:0000256" key="4">
    <source>
        <dbReference type="ARBA" id="ARBA00023136"/>
    </source>
</evidence>
<accession>A0A2R8BA09</accession>
<keyword evidence="7" id="KW-0067">ATP-binding</keyword>
<dbReference type="PROSITE" id="PS50929">
    <property type="entry name" value="ABC_TM1F"/>
    <property type="match status" value="1"/>
</dbReference>
<gene>
    <name evidence="7" type="ORF">ASD8599_00645</name>
</gene>
<proteinExistence type="predicted"/>
<dbReference type="EC" id="3.6.3.-" evidence="7"/>
<feature type="transmembrane region" description="Helical" evidence="5">
    <location>
        <begin position="248"/>
        <end position="270"/>
    </location>
</feature>
<evidence type="ECO:0000256" key="2">
    <source>
        <dbReference type="ARBA" id="ARBA00022692"/>
    </source>
</evidence>
<dbReference type="OrthoDB" id="9760920at2"/>
<dbReference type="Pfam" id="PF00664">
    <property type="entry name" value="ABC_membrane"/>
    <property type="match status" value="1"/>
</dbReference>
<keyword evidence="4 5" id="KW-0472">Membrane</keyword>
<evidence type="ECO:0000256" key="5">
    <source>
        <dbReference type="SAM" id="Phobius"/>
    </source>
</evidence>
<dbReference type="EMBL" id="OMOR01000001">
    <property type="protein sequence ID" value="SPH19905.1"/>
    <property type="molecule type" value="Genomic_DNA"/>
</dbReference>
<dbReference type="Proteomes" id="UP000244880">
    <property type="component" value="Unassembled WGS sequence"/>
</dbReference>
<keyword evidence="7" id="KW-0547">Nucleotide-binding</keyword>
<dbReference type="GO" id="GO:0140359">
    <property type="term" value="F:ABC-type transporter activity"/>
    <property type="evidence" value="ECO:0007669"/>
    <property type="project" value="InterPro"/>
</dbReference>
<feature type="transmembrane region" description="Helical" evidence="5">
    <location>
        <begin position="58"/>
        <end position="78"/>
    </location>
</feature>
<sequence length="338" mass="36811">MRAMPASVYRYIFRYSKARQAVVIALTLMLLPLAPIPLELQRRMLDDAVANKDLDLLVWLGSLYVGALVLSAGLKLAMRVQRELISAKIVHTLRRSVFYCIYTITPPAKIKASAAGEDVVDEGAVVSMLSSEVEKLGGFAGAAISGPLLQIGTLITVLGYMFYIEPLVATIALALYSPQFIIVPIFQARMNRLAAKKALKTRALGNFIVDNAEVELLQQEPPVAFTTLTDTILQIRTKFLMTKNVMKTINNLLIALGPFGVIAYGGYLAINDQIEVGVILAFVSGLERLGGPIRELIGSYSAITDARMRYGILLSSFPSHIDADDPVPMPPMIGAQLD</sequence>
<evidence type="ECO:0000313" key="8">
    <source>
        <dbReference type="Proteomes" id="UP000244880"/>
    </source>
</evidence>
<dbReference type="InterPro" id="IPR036640">
    <property type="entry name" value="ABC1_TM_sf"/>
</dbReference>